<protein>
    <submittedName>
        <fullName evidence="3">Transposase</fullName>
    </submittedName>
</protein>
<dbReference type="Proteomes" id="UP000262477">
    <property type="component" value="Unassembled WGS sequence"/>
</dbReference>
<reference evidence="3 4" key="1">
    <citation type="submission" date="2018-08" db="EMBL/GenBank/DDBJ databases">
        <title>Streptomyces NEAU-D10 sp. nov., a novel Actinomycete isolated from soil.</title>
        <authorList>
            <person name="Jin L."/>
        </authorList>
    </citation>
    <scope>NUCLEOTIDE SEQUENCE [LARGE SCALE GENOMIC DNA]</scope>
    <source>
        <strain evidence="3 4">NEAU-D10</strain>
    </source>
</reference>
<feature type="compositionally biased region" description="Basic and acidic residues" evidence="1">
    <location>
        <begin position="122"/>
        <end position="134"/>
    </location>
</feature>
<keyword evidence="4" id="KW-1185">Reference proteome</keyword>
<dbReference type="AlphaFoldDB" id="A0A371PP67"/>
<feature type="compositionally biased region" description="Basic residues" evidence="1">
    <location>
        <begin position="135"/>
        <end position="149"/>
    </location>
</feature>
<gene>
    <name evidence="3" type="ORF">DY245_43780</name>
</gene>
<evidence type="ECO:0000256" key="1">
    <source>
        <dbReference type="SAM" id="MobiDB-lite"/>
    </source>
</evidence>
<sequence>MSLPTASNSRVSLCGCLAHRFGNAADHPDRIPCYGSDITEAEWQVVRAVLPLPAWLEGRGGWPEGYCHRVMLDAVRHVVDNGVKWANLPADFPPYRRVHAFARRRQVTGLLAELHNRLRGKVQEKEGRSPDRRPRSWTRNRCGRRRTSPARHPGGTAGRRRAAASGTSWWTASAWSWPCS</sequence>
<comment type="caution">
    <text evidence="3">The sequence shown here is derived from an EMBL/GenBank/DDBJ whole genome shotgun (WGS) entry which is preliminary data.</text>
</comment>
<evidence type="ECO:0000313" key="3">
    <source>
        <dbReference type="EMBL" id="REK84330.1"/>
    </source>
</evidence>
<dbReference type="EMBL" id="QUAC01000486">
    <property type="protein sequence ID" value="REK84330.1"/>
    <property type="molecule type" value="Genomic_DNA"/>
</dbReference>
<dbReference type="PANTHER" id="PTHR30007">
    <property type="entry name" value="PHP DOMAIN PROTEIN"/>
    <property type="match status" value="1"/>
</dbReference>
<dbReference type="PANTHER" id="PTHR30007:SF0">
    <property type="entry name" value="TRANSPOSASE"/>
    <property type="match status" value="1"/>
</dbReference>
<accession>A0A371PP67</accession>
<feature type="domain" description="Insertion element IS402-like" evidence="2">
    <location>
        <begin position="38"/>
        <end position="115"/>
    </location>
</feature>
<dbReference type="Pfam" id="PF13340">
    <property type="entry name" value="DUF4096"/>
    <property type="match status" value="1"/>
</dbReference>
<evidence type="ECO:0000259" key="2">
    <source>
        <dbReference type="Pfam" id="PF13340"/>
    </source>
</evidence>
<proteinExistence type="predicted"/>
<feature type="region of interest" description="Disordered" evidence="1">
    <location>
        <begin position="122"/>
        <end position="165"/>
    </location>
</feature>
<evidence type="ECO:0000313" key="4">
    <source>
        <dbReference type="Proteomes" id="UP000262477"/>
    </source>
</evidence>
<dbReference type="InterPro" id="IPR025161">
    <property type="entry name" value="IS402-like_dom"/>
</dbReference>
<organism evidence="3 4">
    <name type="scientific">Streptomyces inhibens</name>
    <dbReference type="NCBI Taxonomy" id="2293571"/>
    <lineage>
        <taxon>Bacteria</taxon>
        <taxon>Bacillati</taxon>
        <taxon>Actinomycetota</taxon>
        <taxon>Actinomycetes</taxon>
        <taxon>Kitasatosporales</taxon>
        <taxon>Streptomycetaceae</taxon>
        <taxon>Streptomyces</taxon>
    </lineage>
</organism>
<name>A0A371PP67_STRIH</name>